<dbReference type="InterPro" id="IPR029058">
    <property type="entry name" value="AB_hydrolase_fold"/>
</dbReference>
<feature type="compositionally biased region" description="Gly residues" evidence="1">
    <location>
        <begin position="215"/>
        <end position="234"/>
    </location>
</feature>
<feature type="region of interest" description="Disordered" evidence="1">
    <location>
        <begin position="215"/>
        <end position="242"/>
    </location>
</feature>
<accession>A0A433B1V5</accession>
<keyword evidence="3" id="KW-1185">Reference proteome</keyword>
<organism evidence="2 3">
    <name type="scientific">Jimgerdemannia flammicorona</name>
    <dbReference type="NCBI Taxonomy" id="994334"/>
    <lineage>
        <taxon>Eukaryota</taxon>
        <taxon>Fungi</taxon>
        <taxon>Fungi incertae sedis</taxon>
        <taxon>Mucoromycota</taxon>
        <taxon>Mucoromycotina</taxon>
        <taxon>Endogonomycetes</taxon>
        <taxon>Endogonales</taxon>
        <taxon>Endogonaceae</taxon>
        <taxon>Jimgerdemannia</taxon>
    </lineage>
</organism>
<proteinExistence type="predicted"/>
<protein>
    <submittedName>
        <fullName evidence="2">Uncharacterized protein</fullName>
    </submittedName>
</protein>
<dbReference type="Proteomes" id="UP000268093">
    <property type="component" value="Unassembled WGS sequence"/>
</dbReference>
<name>A0A433B1V5_9FUNG</name>
<evidence type="ECO:0000256" key="1">
    <source>
        <dbReference type="SAM" id="MobiDB-lite"/>
    </source>
</evidence>
<dbReference type="EMBL" id="RBNI01016414">
    <property type="protein sequence ID" value="RUP09027.1"/>
    <property type="molecule type" value="Genomic_DNA"/>
</dbReference>
<sequence length="289" mass="31997">MDIDPPPQGVVIPSLSASPPGSTCVIVPGNYNKRPETSMWYPDVAERLRKAKLESGGPLFPGGVVLRQFPDYKIGRESVWIPFLQNELKVGQNHVIIGHRLYWRDSCSEYQPITPIWEYRPRFIFYEFVLRLPKPSSHLNPTQSITAPSGILFATLELVRHLAKRQMDPAVCLADGRARPGRRAAPRGRDDGVAVLRVGRPRPFHRRLRIPGTCGGRSGVDEGGGGGRRGGAHAGYGEDGRDGRGSVRVMRVEIDGFVGIMIIGLVLSLRCTARKEASLCDYVYVHSDY</sequence>
<gene>
    <name evidence="2" type="ORF">BC936DRAFT_140098</name>
</gene>
<dbReference type="Gene3D" id="3.40.50.1820">
    <property type="entry name" value="alpha/beta hydrolase"/>
    <property type="match status" value="1"/>
</dbReference>
<dbReference type="AlphaFoldDB" id="A0A433B1V5"/>
<reference evidence="2 3" key="1">
    <citation type="journal article" date="2018" name="New Phytol.">
        <title>Phylogenomics of Endogonaceae and evolution of mycorrhizas within Mucoromycota.</title>
        <authorList>
            <person name="Chang Y."/>
            <person name="Desiro A."/>
            <person name="Na H."/>
            <person name="Sandor L."/>
            <person name="Lipzen A."/>
            <person name="Clum A."/>
            <person name="Barry K."/>
            <person name="Grigoriev I.V."/>
            <person name="Martin F.M."/>
            <person name="Stajich J.E."/>
            <person name="Smith M.E."/>
            <person name="Bonito G."/>
            <person name="Spatafora J.W."/>
        </authorList>
    </citation>
    <scope>NUCLEOTIDE SEQUENCE [LARGE SCALE GENOMIC DNA]</scope>
    <source>
        <strain evidence="2 3">GMNB39</strain>
    </source>
</reference>
<dbReference type="OrthoDB" id="2369073at2759"/>
<evidence type="ECO:0000313" key="3">
    <source>
        <dbReference type="Proteomes" id="UP000268093"/>
    </source>
</evidence>
<comment type="caution">
    <text evidence="2">The sequence shown here is derived from an EMBL/GenBank/DDBJ whole genome shotgun (WGS) entry which is preliminary data.</text>
</comment>
<evidence type="ECO:0000313" key="2">
    <source>
        <dbReference type="EMBL" id="RUP09027.1"/>
    </source>
</evidence>